<feature type="domain" description="RmlD-like substrate binding" evidence="3">
    <location>
        <begin position="1"/>
        <end position="273"/>
    </location>
</feature>
<dbReference type="InterPro" id="IPR029903">
    <property type="entry name" value="RmlD-like-bd"/>
</dbReference>
<dbReference type="AlphaFoldDB" id="A0A7H1BKW5"/>
<comment type="pathway">
    <text evidence="2">Carbohydrate biosynthesis; dTDP-L-rhamnose biosynthesis.</text>
</comment>
<evidence type="ECO:0000313" key="4">
    <source>
        <dbReference type="EMBL" id="QNS09370.1"/>
    </source>
</evidence>
<organism evidence="4 5">
    <name type="scientific">Streptomyces xanthii</name>
    <dbReference type="NCBI Taxonomy" id="2768069"/>
    <lineage>
        <taxon>Bacteria</taxon>
        <taxon>Bacillati</taxon>
        <taxon>Actinomycetota</taxon>
        <taxon>Actinomycetes</taxon>
        <taxon>Kitasatosporales</taxon>
        <taxon>Streptomycetaceae</taxon>
        <taxon>Streptomyces</taxon>
    </lineage>
</organism>
<dbReference type="Pfam" id="PF04321">
    <property type="entry name" value="RmlD_sub_bind"/>
    <property type="match status" value="1"/>
</dbReference>
<comment type="function">
    <text evidence="2">Catalyzes the reduction of dTDP-6-deoxy-L-lyxo-4-hexulose to yield dTDP-L-rhamnose.</text>
</comment>
<reference evidence="4 5" key="1">
    <citation type="submission" date="2020-09" db="EMBL/GenBank/DDBJ databases">
        <title>A novel species.</title>
        <authorList>
            <person name="Gao J."/>
        </authorList>
    </citation>
    <scope>NUCLEOTIDE SEQUENCE [LARGE SCALE GENOMIC DNA]</scope>
    <source>
        <strain evidence="4 5">CRXT-Y-14</strain>
        <plasmid evidence="4 5">unnamed1</plasmid>
    </source>
</reference>
<proteinExistence type="inferred from homology"/>
<dbReference type="PANTHER" id="PTHR10491">
    <property type="entry name" value="DTDP-4-DEHYDRORHAMNOSE REDUCTASE"/>
    <property type="match status" value="1"/>
</dbReference>
<dbReference type="Proteomes" id="UP000516428">
    <property type="component" value="Plasmid unnamed1"/>
</dbReference>
<dbReference type="PANTHER" id="PTHR10491:SF4">
    <property type="entry name" value="METHIONINE ADENOSYLTRANSFERASE 2 SUBUNIT BETA"/>
    <property type="match status" value="1"/>
</dbReference>
<keyword evidence="4" id="KW-0614">Plasmid</keyword>
<dbReference type="GO" id="GO:0005829">
    <property type="term" value="C:cytosol"/>
    <property type="evidence" value="ECO:0007669"/>
    <property type="project" value="TreeGrafter"/>
</dbReference>
<sequence>MLGRALCERLEKNGAEVTALDRGALDVTDARAVGEAVAATRPAVVVNCAAMTAVDAAESDETSAYRINADGPRHLARACADTGAQLVHISTDYVFEGGTADYATPYPEDAEPRPRTAYGRTKLAGERAALTEHPSGTAVLRTGWLYGHHGHSFVGTMVRRAAEGHTVDVVDDQFGQPTWTGDLAQRILDVARTGATGIFHATSTGQVSWHGLASEVYRLTGADPSLVRAIDSTQLTRPAPRPHWSVLSHERWTTAGLPPLRDWQTALTQALTDEDGWKAYA</sequence>
<dbReference type="EMBL" id="CP061282">
    <property type="protein sequence ID" value="QNS09370.1"/>
    <property type="molecule type" value="Genomic_DNA"/>
</dbReference>
<geneLocation type="plasmid" evidence="4 5">
    <name>unnamed1</name>
</geneLocation>
<dbReference type="InterPro" id="IPR036291">
    <property type="entry name" value="NAD(P)-bd_dom_sf"/>
</dbReference>
<name>A0A7H1BKW5_9ACTN</name>
<dbReference type="SUPFAM" id="SSF51735">
    <property type="entry name" value="NAD(P)-binding Rossmann-fold domains"/>
    <property type="match status" value="1"/>
</dbReference>
<dbReference type="GO" id="GO:0019305">
    <property type="term" value="P:dTDP-rhamnose biosynthetic process"/>
    <property type="evidence" value="ECO:0007669"/>
    <property type="project" value="UniProtKB-UniPathway"/>
</dbReference>
<evidence type="ECO:0000259" key="3">
    <source>
        <dbReference type="Pfam" id="PF04321"/>
    </source>
</evidence>
<dbReference type="InterPro" id="IPR005913">
    <property type="entry name" value="dTDP_dehydrorham_reduct"/>
</dbReference>
<accession>A0A7H1BKW5</accession>
<keyword evidence="2 4" id="KW-0560">Oxidoreductase</keyword>
<evidence type="ECO:0000313" key="5">
    <source>
        <dbReference type="Proteomes" id="UP000516428"/>
    </source>
</evidence>
<dbReference type="NCBIfam" id="TIGR01214">
    <property type="entry name" value="rmlD"/>
    <property type="match status" value="1"/>
</dbReference>
<comment type="similarity">
    <text evidence="1 2">Belongs to the dTDP-4-dehydrorhamnose reductase family.</text>
</comment>
<dbReference type="EC" id="1.1.1.133" evidence="2"/>
<keyword evidence="2" id="KW-0521">NADP</keyword>
<dbReference type="Gene3D" id="3.40.50.720">
    <property type="entry name" value="NAD(P)-binding Rossmann-like Domain"/>
    <property type="match status" value="1"/>
</dbReference>
<protein>
    <recommendedName>
        <fullName evidence="2">dTDP-4-dehydrorhamnose reductase</fullName>
        <ecNumber evidence="2">1.1.1.133</ecNumber>
    </recommendedName>
</protein>
<dbReference type="UniPathway" id="UPA00124"/>
<gene>
    <name evidence="4" type="primary">rfbD</name>
    <name evidence="4" type="ORF">IAG42_35910</name>
</gene>
<evidence type="ECO:0000256" key="2">
    <source>
        <dbReference type="RuleBase" id="RU364082"/>
    </source>
</evidence>
<dbReference type="KEGG" id="sxn:IAG42_35910"/>
<dbReference type="Gene3D" id="3.90.25.10">
    <property type="entry name" value="UDP-galactose 4-epimerase, domain 1"/>
    <property type="match status" value="1"/>
</dbReference>
<evidence type="ECO:0000256" key="1">
    <source>
        <dbReference type="ARBA" id="ARBA00010944"/>
    </source>
</evidence>
<keyword evidence="5" id="KW-1185">Reference proteome</keyword>
<dbReference type="CDD" id="cd05254">
    <property type="entry name" value="dTDP_HR_like_SDR_e"/>
    <property type="match status" value="1"/>
</dbReference>
<dbReference type="GO" id="GO:0008831">
    <property type="term" value="F:dTDP-4-dehydrorhamnose reductase activity"/>
    <property type="evidence" value="ECO:0007669"/>
    <property type="project" value="UniProtKB-EC"/>
</dbReference>